<feature type="transmembrane region" description="Helical" evidence="1">
    <location>
        <begin position="7"/>
        <end position="26"/>
    </location>
</feature>
<name>A0A1I1GKD8_9GAMM</name>
<dbReference type="InterPro" id="IPR032816">
    <property type="entry name" value="VTT_dom"/>
</dbReference>
<evidence type="ECO:0000313" key="3">
    <source>
        <dbReference type="EMBL" id="SFC11916.1"/>
    </source>
</evidence>
<dbReference type="OrthoDB" id="9814483at2"/>
<gene>
    <name evidence="3" type="ORF">SAMN05660443_1479</name>
</gene>
<keyword evidence="4" id="KW-1185">Reference proteome</keyword>
<dbReference type="AlphaFoldDB" id="A0A1I1GKD8"/>
<feature type="transmembrane region" description="Helical" evidence="1">
    <location>
        <begin position="90"/>
        <end position="108"/>
    </location>
</feature>
<reference evidence="3 4" key="1">
    <citation type="submission" date="2016-10" db="EMBL/GenBank/DDBJ databases">
        <authorList>
            <person name="de Groot N.N."/>
        </authorList>
    </citation>
    <scope>NUCLEOTIDE SEQUENCE [LARGE SCALE GENOMIC DNA]</scope>
    <source>
        <strain evidence="3 4">DSM 18438</strain>
    </source>
</reference>
<proteinExistence type="predicted"/>
<keyword evidence="1" id="KW-0812">Transmembrane</keyword>
<keyword evidence="1" id="KW-0472">Membrane</keyword>
<organism evidence="3 4">
    <name type="scientific">Marinospirillum celere</name>
    <dbReference type="NCBI Taxonomy" id="1122252"/>
    <lineage>
        <taxon>Bacteria</taxon>
        <taxon>Pseudomonadati</taxon>
        <taxon>Pseudomonadota</taxon>
        <taxon>Gammaproteobacteria</taxon>
        <taxon>Oceanospirillales</taxon>
        <taxon>Oceanospirillaceae</taxon>
        <taxon>Marinospirillum</taxon>
    </lineage>
</organism>
<keyword evidence="1" id="KW-1133">Transmembrane helix</keyword>
<dbReference type="EMBL" id="FOLH01000003">
    <property type="protein sequence ID" value="SFC11916.1"/>
    <property type="molecule type" value="Genomic_DNA"/>
</dbReference>
<dbReference type="InterPro" id="IPR051311">
    <property type="entry name" value="DedA_domain"/>
</dbReference>
<dbReference type="RefSeq" id="WP_091961405.1">
    <property type="nucleotide sequence ID" value="NZ_FOLH01000003.1"/>
</dbReference>
<dbReference type="Pfam" id="PF09335">
    <property type="entry name" value="VTT_dom"/>
    <property type="match status" value="1"/>
</dbReference>
<feature type="transmembrane region" description="Helical" evidence="1">
    <location>
        <begin position="120"/>
        <end position="147"/>
    </location>
</feature>
<dbReference type="STRING" id="1122252.SAMN05660443_1479"/>
<dbReference type="PANTHER" id="PTHR42709:SF4">
    <property type="entry name" value="INNER MEMBRANE PROTEIN YQAA"/>
    <property type="match status" value="1"/>
</dbReference>
<protein>
    <submittedName>
        <fullName evidence="3">Membrane protein YqaA, SNARE-associated domain</fullName>
    </submittedName>
</protein>
<accession>A0A1I1GKD8</accession>
<dbReference type="PANTHER" id="PTHR42709">
    <property type="entry name" value="ALKALINE PHOSPHATASE LIKE PROTEIN"/>
    <property type="match status" value="1"/>
</dbReference>
<dbReference type="Proteomes" id="UP000199058">
    <property type="component" value="Unassembled WGS sequence"/>
</dbReference>
<evidence type="ECO:0000256" key="1">
    <source>
        <dbReference type="SAM" id="Phobius"/>
    </source>
</evidence>
<evidence type="ECO:0000313" key="4">
    <source>
        <dbReference type="Proteomes" id="UP000199058"/>
    </source>
</evidence>
<feature type="domain" description="VTT" evidence="2">
    <location>
        <begin position="30"/>
        <end position="142"/>
    </location>
</feature>
<feature type="transmembrane region" description="Helical" evidence="1">
    <location>
        <begin position="46"/>
        <end position="69"/>
    </location>
</feature>
<sequence>MLEGFFFTYPLVWVFVISFLSATLLPGGSEALVIAQSCLGLALFPLWAVATVSNTLGSWVNWILGRYLLRFEHRRWFPVKPEQRMKAERWFARWGVWSLVFAWLPVVGDPLTLVAGVLRVHWLPFLLLVGLGKALRYAVILGVAALAGC</sequence>
<evidence type="ECO:0000259" key="2">
    <source>
        <dbReference type="Pfam" id="PF09335"/>
    </source>
</evidence>
<dbReference type="GO" id="GO:0005886">
    <property type="term" value="C:plasma membrane"/>
    <property type="evidence" value="ECO:0007669"/>
    <property type="project" value="UniProtKB-ARBA"/>
</dbReference>